<reference evidence="2 3" key="1">
    <citation type="submission" date="2020-08" db="EMBL/GenBank/DDBJ databases">
        <title>Genomic Encyclopedia of Type Strains, Phase IV (KMG-IV): sequencing the most valuable type-strain genomes for metagenomic binning, comparative biology and taxonomic classification.</title>
        <authorList>
            <person name="Goeker M."/>
        </authorList>
    </citation>
    <scope>NUCLEOTIDE SEQUENCE [LARGE SCALE GENOMIC DNA]</scope>
    <source>
        <strain evidence="2 3">DSM 102255</strain>
    </source>
</reference>
<dbReference type="Proteomes" id="UP000552700">
    <property type="component" value="Unassembled WGS sequence"/>
</dbReference>
<feature type="region of interest" description="Disordered" evidence="1">
    <location>
        <begin position="1415"/>
        <end position="1438"/>
    </location>
</feature>
<dbReference type="RefSeq" id="WP_184079814.1">
    <property type="nucleotide sequence ID" value="NZ_JACIJP010000002.1"/>
</dbReference>
<evidence type="ECO:0008006" key="4">
    <source>
        <dbReference type="Google" id="ProtNLM"/>
    </source>
</evidence>
<comment type="caution">
    <text evidence="2">The sequence shown here is derived from an EMBL/GenBank/DDBJ whole genome shotgun (WGS) entry which is preliminary data.</text>
</comment>
<dbReference type="InterPro" id="IPR012334">
    <property type="entry name" value="Pectin_lyas_fold"/>
</dbReference>
<name>A0A841IZW7_9SPHN</name>
<keyword evidence="3" id="KW-1185">Reference proteome</keyword>
<gene>
    <name evidence="2" type="ORF">FHS92_001866</name>
</gene>
<dbReference type="Gene3D" id="2.160.20.10">
    <property type="entry name" value="Single-stranded right-handed beta-helix, Pectin lyase-like"/>
    <property type="match status" value="1"/>
</dbReference>
<dbReference type="EMBL" id="JACIJP010000002">
    <property type="protein sequence ID" value="MBB6124137.1"/>
    <property type="molecule type" value="Genomic_DNA"/>
</dbReference>
<protein>
    <recommendedName>
        <fullName evidence="4">Autotransporter domain-containing protein</fullName>
    </recommendedName>
</protein>
<organism evidence="2 3">
    <name type="scientific">Sphingobium subterraneum</name>
    <dbReference type="NCBI Taxonomy" id="627688"/>
    <lineage>
        <taxon>Bacteria</taxon>
        <taxon>Pseudomonadati</taxon>
        <taxon>Pseudomonadota</taxon>
        <taxon>Alphaproteobacteria</taxon>
        <taxon>Sphingomonadales</taxon>
        <taxon>Sphingomonadaceae</taxon>
        <taxon>Sphingobium</taxon>
    </lineage>
</organism>
<evidence type="ECO:0000256" key="1">
    <source>
        <dbReference type="SAM" id="MobiDB-lite"/>
    </source>
</evidence>
<proteinExistence type="predicted"/>
<evidence type="ECO:0000313" key="3">
    <source>
        <dbReference type="Proteomes" id="UP000552700"/>
    </source>
</evidence>
<sequence length="2039" mass="194889">MTGTLSPVSPRMPARRRQWMNRLMSGVCVVGVAVALGTLTSGERASANGFAGTGTVSVGGADVQISSGADTVTLFNGVSVAVIDWTPTDTSASGSINFLPNGNAVQFIGTAGDFTVLNNIRPTDGNSNPLINQIIQLNGAISSTVSGATGGKVWFYTPGGFLVGSTATINVGGLVLSSSAIPDASVGAGTINFTGTANSASSITINNGASITASNTGSYVAMVAPRIVQGGTVNVNGSTAYVAAEQASISVNAGLFDIAVTTGSGDANGVVHTGTTTGPASQSNPVNSITDDQRVYMVAVPKNQVMTMLLSGTVGYGEAVSAQAESSGIVLSGGYDVAAGAIGALSTTSGTGATNINMATTRFSSKLQAAAQRNVVLQPTGTLTFEADADISAQNSVLVFVGQNAAITAQASANSTINAPVDLTLRGGTGLNGGTVSVTTSGTTAAAAQQFAGSLTVSGDLSLLATGDGDFGLGSGPTPANGPNAVGGTVSLSASGDAVVTTDGFILDASAQGGKGTVSSGNATGGTVTLAASGTSSITANTVNFDASANADPVGVNPQTGGDAAGGTITIGATGGAYHFGAVSADASAQGGTSLSGPAGDAIGGTVNIALSGGVHDWDSFFALTKASAGGSNAGTYGAATPGGGITMTVSGLAGPTTPTSLTIANFASLNANAENDIGISGGTLQAGTIAVTAQDGGVLAFNGGLSASASASETPGSLAFPGSSSDAQGGVITLLAAGGTLSADSLFLSANGTASEATTVAGNGFGGTITLSATSQNGARGALTFGDSTGFGNSSAIVADGFGGSGAVGANGRGGSVTIFAIDSDITGNGFVNIRANGTGGASVSPTGGQGGNGQGGLVIFENRTSNGTNDASMTFGTLAANADGFGTLIDEGIVYNNGNGGSGQGGDLFIGVSTGTFVADSVEFIANGYGGAVGSSTNGTRYIAGDGTGGSAGLLVSSGANPGVATLSSLTLTANGLGGDTRPGGAASSLVGIGGNGFGGGTSLQFTGGTLNSTTIRMSAVGTGTTPQISRDSNAPDGGTGTGGGAFIGGSFGTLNGDTVVMDTRGVGGEGGSVAELASTPSLGLAAGAGGDGFGGSAGVDAAAIAYNVGGITVGAAGIGGIGGQNESTGNGGAGGGGTGGSSGLIIDQFGSPVLTSITLDSLGQGGAGGLAGRNILVNGQVVFVPGQGAGGDGGSGTGGLANVTVVTDPTMDNLFILAHGIGGAGGNGATGGAGGDGFGGTGTSGAIMNLANTTLTVTGILEAGSDGTGGVGGAGFTGSGGDGGSGTGGDAVINVDGDGTVLTTNALDIHANGFGALGGASGTQASGNFNGANGGSGQGGLARLNVTNLGAVDGTAGLAILNANGSGGNGTAGKGAGNGGSGGTGTGGVAALRVDGASASFADLGLTADGIGGDGAQGGPGVPGVPNGSGGTTGGLPPGFFGSSGGYFVGKADLFKDGGTLDISGQLGMHTSGFNGGGADTGLFITNLSGPLTVGNAQLYTDTRLTLAVSGTGALNVIDDLVAYGSQGVDITHSSQTTTPGDTLAAGSINISSLGPITAGAGTILRATDFTVIQTPDRVTLDRVIGGNAITLSGDAGLDVDRITGTGTVDLASFAGTVQVRTDLATPGLVNANGRTIGINALGDIGFNSFTATNDFTLNAAGTARFVGAGTAGSIGITSSDINIGANASLTATNGLQLTARGNAAFNYIGGADRTTGYSLSGAEIGRLFAHDITINPNTQSVIGSFTVNAGTNGNLASNGQFTINSAGRMRVEGAVQFTGLASTGGLSLLAGNGIEVVTASANGGSIDLRGTGNALGGFLTLTGAAIEVGTQSAIDGITGINISTAQRDARLGQNDGLVNEEGFLRAGRITLNGSEGVYIQNSGEGTGFDLRRGFTTNSLTINTGGEIIINGRLLDSTGAFIVGIPVIAQTDINDSSGTQASGYTPGSTINGCILPGTACGIVVDEPPVETPDTFERILLPVDPPLPDKLLPTFILELGESDEIGFPPLIDEPVTGAGNEDLWERDCGGTTEKTCL</sequence>
<accession>A0A841IZW7</accession>
<evidence type="ECO:0000313" key="2">
    <source>
        <dbReference type="EMBL" id="MBB6124137.1"/>
    </source>
</evidence>